<evidence type="ECO:0000256" key="3">
    <source>
        <dbReference type="SAM" id="MobiDB-lite"/>
    </source>
</evidence>
<dbReference type="GeneTree" id="ENSGT00940000156698"/>
<name>A0A4W3GGY1_CALMI</name>
<accession>A0A4W3GGY1</accession>
<reference evidence="5" key="1">
    <citation type="journal article" date="2006" name="Science">
        <title>Ancient noncoding elements conserved in the human genome.</title>
        <authorList>
            <person name="Venkatesh B."/>
            <person name="Kirkness E.F."/>
            <person name="Loh Y.H."/>
            <person name="Halpern A.L."/>
            <person name="Lee A.P."/>
            <person name="Johnson J."/>
            <person name="Dandona N."/>
            <person name="Viswanathan L.D."/>
            <person name="Tay A."/>
            <person name="Venter J.C."/>
            <person name="Strausberg R.L."/>
            <person name="Brenner S."/>
        </authorList>
    </citation>
    <scope>NUCLEOTIDE SEQUENCE [LARGE SCALE GENOMIC DNA]</scope>
</reference>
<proteinExistence type="predicted"/>
<dbReference type="Proteomes" id="UP000314986">
    <property type="component" value="Unassembled WGS sequence"/>
</dbReference>
<dbReference type="GO" id="GO:0005654">
    <property type="term" value="C:nucleoplasm"/>
    <property type="evidence" value="ECO:0007669"/>
    <property type="project" value="TreeGrafter"/>
</dbReference>
<evidence type="ECO:0000313" key="5">
    <source>
        <dbReference type="Proteomes" id="UP000314986"/>
    </source>
</evidence>
<dbReference type="InParanoid" id="A0A4W3GGY1"/>
<dbReference type="Ensembl" id="ENSCMIT00000002299.1">
    <property type="protein sequence ID" value="ENSCMIP00000002217.1"/>
    <property type="gene ID" value="ENSCMIG00000001338.1"/>
</dbReference>
<dbReference type="GO" id="GO:0006355">
    <property type="term" value="P:regulation of DNA-templated transcription"/>
    <property type="evidence" value="ECO:0007669"/>
    <property type="project" value="TreeGrafter"/>
</dbReference>
<keyword evidence="5" id="KW-1185">Reference proteome</keyword>
<dbReference type="PANTHER" id="PTHR46147">
    <property type="entry name" value="HISTONE-LYSINE N-METHYLTRANSFERASE ASH1"/>
    <property type="match status" value="1"/>
</dbReference>
<dbReference type="AlphaFoldDB" id="A0A4W3GGY1"/>
<reference evidence="4" key="5">
    <citation type="submission" date="2025-09" db="UniProtKB">
        <authorList>
            <consortium name="Ensembl"/>
        </authorList>
    </citation>
    <scope>IDENTIFICATION</scope>
</reference>
<organism evidence="4 5">
    <name type="scientific">Callorhinchus milii</name>
    <name type="common">Ghost shark</name>
    <dbReference type="NCBI Taxonomy" id="7868"/>
    <lineage>
        <taxon>Eukaryota</taxon>
        <taxon>Metazoa</taxon>
        <taxon>Chordata</taxon>
        <taxon>Craniata</taxon>
        <taxon>Vertebrata</taxon>
        <taxon>Chondrichthyes</taxon>
        <taxon>Holocephali</taxon>
        <taxon>Chimaeriformes</taxon>
        <taxon>Callorhinchidae</taxon>
        <taxon>Callorhinchus</taxon>
    </lineage>
</organism>
<protein>
    <submittedName>
        <fullName evidence="4">Uncharacterized protein</fullName>
    </submittedName>
</protein>
<evidence type="ECO:0000256" key="2">
    <source>
        <dbReference type="ARBA" id="ARBA00023242"/>
    </source>
</evidence>
<feature type="compositionally biased region" description="Polar residues" evidence="3">
    <location>
        <begin position="23"/>
        <end position="35"/>
    </location>
</feature>
<keyword evidence="2" id="KW-0539">Nucleus</keyword>
<dbReference type="PANTHER" id="PTHR46147:SF3">
    <property type="entry name" value="HISTONE-LYSINE N-METHYLTRANSFERASE ASH1"/>
    <property type="match status" value="1"/>
</dbReference>
<comment type="subcellular location">
    <subcellularLocation>
        <location evidence="1">Nucleus</location>
    </subcellularLocation>
</comment>
<feature type="region of interest" description="Disordered" evidence="3">
    <location>
        <begin position="1"/>
        <end position="78"/>
    </location>
</feature>
<evidence type="ECO:0000256" key="1">
    <source>
        <dbReference type="ARBA" id="ARBA00004123"/>
    </source>
</evidence>
<evidence type="ECO:0000313" key="4">
    <source>
        <dbReference type="Ensembl" id="ENSCMIP00000002217.1"/>
    </source>
</evidence>
<sequence>MEQRNALLGSLSQPLSIDAEGNSGKNAPTNCNNNIVGRRDGDLDGGALEEDDDTNWKQEEGKTANSGHKLDAPNSDQQQFSVKETNFAEGSLKLKIGLQTKRTKKPPKNLENYVCRPAIKTTIKHSRTKIAKTGNIVEETEDPNEHKRVRLHFKLWCHPSDEMLNRASICLFR</sequence>
<reference evidence="5" key="2">
    <citation type="journal article" date="2007" name="PLoS Biol.">
        <title>Survey sequencing and comparative analysis of the elephant shark (Callorhinchus milii) genome.</title>
        <authorList>
            <person name="Venkatesh B."/>
            <person name="Kirkness E.F."/>
            <person name="Loh Y.H."/>
            <person name="Halpern A.L."/>
            <person name="Lee A.P."/>
            <person name="Johnson J."/>
            <person name="Dandona N."/>
            <person name="Viswanathan L.D."/>
            <person name="Tay A."/>
            <person name="Venter J.C."/>
            <person name="Strausberg R.L."/>
            <person name="Brenner S."/>
        </authorList>
    </citation>
    <scope>NUCLEOTIDE SEQUENCE [LARGE SCALE GENOMIC DNA]</scope>
</reference>
<dbReference type="GO" id="GO:0042800">
    <property type="term" value="F:histone H3K4 methyltransferase activity"/>
    <property type="evidence" value="ECO:0007669"/>
    <property type="project" value="TreeGrafter"/>
</dbReference>
<reference evidence="5" key="3">
    <citation type="journal article" date="2014" name="Nature">
        <title>Elephant shark genome provides unique insights into gnathostome evolution.</title>
        <authorList>
            <consortium name="International Elephant Shark Genome Sequencing Consortium"/>
            <person name="Venkatesh B."/>
            <person name="Lee A.P."/>
            <person name="Ravi V."/>
            <person name="Maurya A.K."/>
            <person name="Lian M.M."/>
            <person name="Swann J.B."/>
            <person name="Ohta Y."/>
            <person name="Flajnik M.F."/>
            <person name="Sutoh Y."/>
            <person name="Kasahara M."/>
            <person name="Hoon S."/>
            <person name="Gangu V."/>
            <person name="Roy S.W."/>
            <person name="Irimia M."/>
            <person name="Korzh V."/>
            <person name="Kondrychyn I."/>
            <person name="Lim Z.W."/>
            <person name="Tay B.H."/>
            <person name="Tohari S."/>
            <person name="Kong K.W."/>
            <person name="Ho S."/>
            <person name="Lorente-Galdos B."/>
            <person name="Quilez J."/>
            <person name="Marques-Bonet T."/>
            <person name="Raney B.J."/>
            <person name="Ingham P.W."/>
            <person name="Tay A."/>
            <person name="Hillier L.W."/>
            <person name="Minx P."/>
            <person name="Boehm T."/>
            <person name="Wilson R.K."/>
            <person name="Brenner S."/>
            <person name="Warren W.C."/>
        </authorList>
    </citation>
    <scope>NUCLEOTIDE SEQUENCE [LARGE SCALE GENOMIC DNA]</scope>
</reference>
<dbReference type="STRING" id="7868.ENSCMIP00000002217"/>
<reference evidence="4" key="4">
    <citation type="submission" date="2025-08" db="UniProtKB">
        <authorList>
            <consortium name="Ensembl"/>
        </authorList>
    </citation>
    <scope>IDENTIFICATION</scope>
</reference>